<dbReference type="EMBL" id="JAIFRP010000007">
    <property type="protein sequence ID" value="KAK2587435.1"/>
    <property type="molecule type" value="Genomic_DNA"/>
</dbReference>
<keyword evidence="2" id="KW-1185">Reference proteome</keyword>
<dbReference type="PANTHER" id="PTHR46717:SF1">
    <property type="entry name" value="E3 UBIQUITIN-PROTEIN LIGASE RNF180"/>
    <property type="match status" value="1"/>
</dbReference>
<accession>A0AAD9VVG8</accession>
<dbReference type="GO" id="GO:0042428">
    <property type="term" value="P:serotonin metabolic process"/>
    <property type="evidence" value="ECO:0007669"/>
    <property type="project" value="TreeGrafter"/>
</dbReference>
<gene>
    <name evidence="1" type="ORF">KPH14_003145</name>
</gene>
<name>A0AAD9VVG8_9HYME</name>
<dbReference type="GO" id="GO:0000209">
    <property type="term" value="P:protein polyubiquitination"/>
    <property type="evidence" value="ECO:0007669"/>
    <property type="project" value="InterPro"/>
</dbReference>
<organism evidence="1 2">
    <name type="scientific">Odynerus spinipes</name>
    <dbReference type="NCBI Taxonomy" id="1348599"/>
    <lineage>
        <taxon>Eukaryota</taxon>
        <taxon>Metazoa</taxon>
        <taxon>Ecdysozoa</taxon>
        <taxon>Arthropoda</taxon>
        <taxon>Hexapoda</taxon>
        <taxon>Insecta</taxon>
        <taxon>Pterygota</taxon>
        <taxon>Neoptera</taxon>
        <taxon>Endopterygota</taxon>
        <taxon>Hymenoptera</taxon>
        <taxon>Apocrita</taxon>
        <taxon>Aculeata</taxon>
        <taxon>Vespoidea</taxon>
        <taxon>Vespidae</taxon>
        <taxon>Eumeninae</taxon>
        <taxon>Odynerus</taxon>
    </lineage>
</organism>
<evidence type="ECO:0000313" key="1">
    <source>
        <dbReference type="EMBL" id="KAK2587435.1"/>
    </source>
</evidence>
<dbReference type="Proteomes" id="UP001258017">
    <property type="component" value="Unassembled WGS sequence"/>
</dbReference>
<dbReference type="GO" id="GO:0031624">
    <property type="term" value="F:ubiquitin conjugating enzyme binding"/>
    <property type="evidence" value="ECO:0007669"/>
    <property type="project" value="TreeGrafter"/>
</dbReference>
<sequence>MIEIKCKHCCKNLFPNEDVTLLTSHNTNKSDIEHTGCGPNFVEHFVYMSTENVPTWIQEIIDQTSWIKGRLNCPFCNTRIGSFNLVVDTKCSCGTCIVPPIKLIQSKLDILNESNKKHYTYCQTRIAR</sequence>
<dbReference type="PANTHER" id="PTHR46717">
    <property type="entry name" value="E3 UBIQUITIN-PROTEIN LIGASE RNF180"/>
    <property type="match status" value="1"/>
</dbReference>
<evidence type="ECO:0008006" key="3">
    <source>
        <dbReference type="Google" id="ProtNLM"/>
    </source>
</evidence>
<dbReference type="InterPro" id="IPR033263">
    <property type="entry name" value="RNF180"/>
</dbReference>
<evidence type="ECO:0000313" key="2">
    <source>
        <dbReference type="Proteomes" id="UP001258017"/>
    </source>
</evidence>
<reference evidence="1" key="2">
    <citation type="journal article" date="2023" name="Commun. Biol.">
        <title>Intrasexual cuticular hydrocarbon dimorphism in a wasp sheds light on hydrocarbon biosynthesis genes in Hymenoptera.</title>
        <authorList>
            <person name="Moris V.C."/>
            <person name="Podsiadlowski L."/>
            <person name="Martin S."/>
            <person name="Oeyen J.P."/>
            <person name="Donath A."/>
            <person name="Petersen M."/>
            <person name="Wilbrandt J."/>
            <person name="Misof B."/>
            <person name="Liedtke D."/>
            <person name="Thamm M."/>
            <person name="Scheiner R."/>
            <person name="Schmitt T."/>
            <person name="Niehuis O."/>
        </authorList>
    </citation>
    <scope>NUCLEOTIDE SEQUENCE</scope>
    <source>
        <strain evidence="1">GBR_01_08_01A</strain>
    </source>
</reference>
<dbReference type="GO" id="GO:0032436">
    <property type="term" value="P:positive regulation of proteasomal ubiquitin-dependent protein catabolic process"/>
    <property type="evidence" value="ECO:0007669"/>
    <property type="project" value="TreeGrafter"/>
</dbReference>
<dbReference type="GO" id="GO:0061630">
    <property type="term" value="F:ubiquitin protein ligase activity"/>
    <property type="evidence" value="ECO:0007669"/>
    <property type="project" value="InterPro"/>
</dbReference>
<reference evidence="1" key="1">
    <citation type="submission" date="2021-08" db="EMBL/GenBank/DDBJ databases">
        <authorList>
            <person name="Misof B."/>
            <person name="Oliver O."/>
            <person name="Podsiadlowski L."/>
            <person name="Donath A."/>
            <person name="Peters R."/>
            <person name="Mayer C."/>
            <person name="Rust J."/>
            <person name="Gunkel S."/>
            <person name="Lesny P."/>
            <person name="Martin S."/>
            <person name="Oeyen J.P."/>
            <person name="Petersen M."/>
            <person name="Panagiotis P."/>
            <person name="Wilbrandt J."/>
            <person name="Tanja T."/>
        </authorList>
    </citation>
    <scope>NUCLEOTIDE SEQUENCE</scope>
    <source>
        <strain evidence="1">GBR_01_08_01A</strain>
        <tissue evidence="1">Thorax + abdomen</tissue>
    </source>
</reference>
<protein>
    <recommendedName>
        <fullName evidence="3">E3 ubiquitin-protein ligase RNF180</fullName>
    </recommendedName>
</protein>
<comment type="caution">
    <text evidence="1">The sequence shown here is derived from an EMBL/GenBank/DDBJ whole genome shotgun (WGS) entry which is preliminary data.</text>
</comment>
<dbReference type="GO" id="GO:0042415">
    <property type="term" value="P:norepinephrine metabolic process"/>
    <property type="evidence" value="ECO:0007669"/>
    <property type="project" value="TreeGrafter"/>
</dbReference>
<dbReference type="AlphaFoldDB" id="A0AAD9VVG8"/>
<dbReference type="GO" id="GO:0005789">
    <property type="term" value="C:endoplasmic reticulum membrane"/>
    <property type="evidence" value="ECO:0007669"/>
    <property type="project" value="TreeGrafter"/>
</dbReference>
<proteinExistence type="predicted"/>